<dbReference type="PANTHER" id="PTHR21392">
    <property type="entry name" value="TRNA-URIDINE AMINOCARBOXYPROPYLTRANSFERASE 2"/>
    <property type="match status" value="1"/>
</dbReference>
<reference evidence="6" key="1">
    <citation type="submission" date="2020-10" db="EMBL/GenBank/DDBJ databases">
        <title>Bacterium isolated from coastal waters sediment.</title>
        <authorList>
            <person name="Chen R.-J."/>
            <person name="Lu D.-C."/>
            <person name="Zhu K.-L."/>
            <person name="Du Z.-J."/>
        </authorList>
    </citation>
    <scope>NUCLEOTIDE SEQUENCE</scope>
    <source>
        <strain evidence="6">N1Y112</strain>
    </source>
</reference>
<dbReference type="AlphaFoldDB" id="A0A8J7K592"/>
<evidence type="ECO:0000256" key="1">
    <source>
        <dbReference type="ARBA" id="ARBA00012386"/>
    </source>
</evidence>
<keyword evidence="3" id="KW-0949">S-adenosyl-L-methionine</keyword>
<dbReference type="GO" id="GO:0016432">
    <property type="term" value="F:tRNA-uridine aminocarboxypropyltransferase activity"/>
    <property type="evidence" value="ECO:0007669"/>
    <property type="project" value="UniProtKB-EC"/>
</dbReference>
<dbReference type="GO" id="GO:0008033">
    <property type="term" value="P:tRNA processing"/>
    <property type="evidence" value="ECO:0007669"/>
    <property type="project" value="UniProtKB-KW"/>
</dbReference>
<evidence type="ECO:0000313" key="7">
    <source>
        <dbReference type="Proteomes" id="UP000640333"/>
    </source>
</evidence>
<evidence type="ECO:0000256" key="3">
    <source>
        <dbReference type="ARBA" id="ARBA00022691"/>
    </source>
</evidence>
<organism evidence="6 7">
    <name type="scientific">Pontibacterium sinense</name>
    <dbReference type="NCBI Taxonomy" id="2781979"/>
    <lineage>
        <taxon>Bacteria</taxon>
        <taxon>Pseudomonadati</taxon>
        <taxon>Pseudomonadota</taxon>
        <taxon>Gammaproteobacteria</taxon>
        <taxon>Oceanospirillales</taxon>
        <taxon>Oceanospirillaceae</taxon>
        <taxon>Pontibacterium</taxon>
    </lineage>
</organism>
<protein>
    <recommendedName>
        <fullName evidence="1">tRNA-uridine aminocarboxypropyltransferase</fullName>
        <ecNumber evidence="1">2.5.1.25</ecNumber>
    </recommendedName>
</protein>
<dbReference type="SMART" id="SM01144">
    <property type="entry name" value="DTW"/>
    <property type="match status" value="1"/>
</dbReference>
<sequence length="197" mass="22903">MSQCDHCGLPDNYCACGDTFAGTLPVQLVLLLHENEPIRPSNTSRLIQQLLPHATHRFIWQRTEPPQALLDMLNSGQYQPWLLFPADRPDLQPRQKTYQRENGKIPLIVVPDGTWKEVRKIVRKSPWLNDLPLLAFDPDRRTRYTLRRNPDDDHLCTAETVAEVLRLTDANEAAEELDQLLDRFLLHYHAWKCNHPI</sequence>
<keyword evidence="7" id="KW-1185">Reference proteome</keyword>
<feature type="domain" description="DTW" evidence="5">
    <location>
        <begin position="1"/>
        <end position="193"/>
    </location>
</feature>
<keyword evidence="2" id="KW-0808">Transferase</keyword>
<gene>
    <name evidence="6" type="ORF">IOQ59_05095</name>
</gene>
<dbReference type="Pfam" id="PF03942">
    <property type="entry name" value="DTW"/>
    <property type="match status" value="1"/>
</dbReference>
<name>A0A8J7K592_9GAMM</name>
<dbReference type="EMBL" id="JADEYS010000004">
    <property type="protein sequence ID" value="MBE9396635.1"/>
    <property type="molecule type" value="Genomic_DNA"/>
</dbReference>
<dbReference type="RefSeq" id="WP_193952193.1">
    <property type="nucleotide sequence ID" value="NZ_JADEYS010000004.1"/>
</dbReference>
<comment type="caution">
    <text evidence="6">The sequence shown here is derived from an EMBL/GenBank/DDBJ whole genome shotgun (WGS) entry which is preliminary data.</text>
</comment>
<evidence type="ECO:0000313" key="6">
    <source>
        <dbReference type="EMBL" id="MBE9396635.1"/>
    </source>
</evidence>
<dbReference type="InterPro" id="IPR005636">
    <property type="entry name" value="DTW"/>
</dbReference>
<dbReference type="InterPro" id="IPR039262">
    <property type="entry name" value="DTWD2/TAPT"/>
</dbReference>
<dbReference type="Proteomes" id="UP000640333">
    <property type="component" value="Unassembled WGS sequence"/>
</dbReference>
<evidence type="ECO:0000256" key="2">
    <source>
        <dbReference type="ARBA" id="ARBA00022679"/>
    </source>
</evidence>
<dbReference type="PANTHER" id="PTHR21392:SF1">
    <property type="entry name" value="TRNA-URIDINE AMINOCARBOXYPROPYLTRANSFERASE"/>
    <property type="match status" value="1"/>
</dbReference>
<evidence type="ECO:0000259" key="5">
    <source>
        <dbReference type="SMART" id="SM01144"/>
    </source>
</evidence>
<proteinExistence type="predicted"/>
<dbReference type="EC" id="2.5.1.25" evidence="1"/>
<evidence type="ECO:0000256" key="4">
    <source>
        <dbReference type="ARBA" id="ARBA00022694"/>
    </source>
</evidence>
<accession>A0A8J7K592</accession>
<keyword evidence="4" id="KW-0819">tRNA processing</keyword>